<name>A0A445A433_ARAHY</name>
<dbReference type="AlphaFoldDB" id="A0A445A433"/>
<comment type="caution">
    <text evidence="1">The sequence shown here is derived from an EMBL/GenBank/DDBJ whole genome shotgun (WGS) entry which is preliminary data.</text>
</comment>
<sequence>MAEVLRGMKNPKIITKFAGEVGESTTEHVVRYLVKIGNWCTKL</sequence>
<proteinExistence type="predicted"/>
<protein>
    <submittedName>
        <fullName evidence="1">Uncharacterized protein</fullName>
    </submittedName>
</protein>
<gene>
    <name evidence="1" type="ORF">Ahy_B03g066491</name>
</gene>
<accession>A0A445A433</accession>
<organism evidence="1 2">
    <name type="scientific">Arachis hypogaea</name>
    <name type="common">Peanut</name>
    <dbReference type="NCBI Taxonomy" id="3818"/>
    <lineage>
        <taxon>Eukaryota</taxon>
        <taxon>Viridiplantae</taxon>
        <taxon>Streptophyta</taxon>
        <taxon>Embryophyta</taxon>
        <taxon>Tracheophyta</taxon>
        <taxon>Spermatophyta</taxon>
        <taxon>Magnoliopsida</taxon>
        <taxon>eudicotyledons</taxon>
        <taxon>Gunneridae</taxon>
        <taxon>Pentapetalae</taxon>
        <taxon>rosids</taxon>
        <taxon>fabids</taxon>
        <taxon>Fabales</taxon>
        <taxon>Fabaceae</taxon>
        <taxon>Papilionoideae</taxon>
        <taxon>50 kb inversion clade</taxon>
        <taxon>dalbergioids sensu lato</taxon>
        <taxon>Dalbergieae</taxon>
        <taxon>Pterocarpus clade</taxon>
        <taxon>Arachis</taxon>
    </lineage>
</organism>
<dbReference type="EMBL" id="SDMP01000013">
    <property type="protein sequence ID" value="RYR21211.1"/>
    <property type="molecule type" value="Genomic_DNA"/>
</dbReference>
<dbReference type="Proteomes" id="UP000289738">
    <property type="component" value="Chromosome B03"/>
</dbReference>
<keyword evidence="2" id="KW-1185">Reference proteome</keyword>
<evidence type="ECO:0000313" key="2">
    <source>
        <dbReference type="Proteomes" id="UP000289738"/>
    </source>
</evidence>
<evidence type="ECO:0000313" key="1">
    <source>
        <dbReference type="EMBL" id="RYR21211.1"/>
    </source>
</evidence>
<reference evidence="1 2" key="1">
    <citation type="submission" date="2019-01" db="EMBL/GenBank/DDBJ databases">
        <title>Sequencing of cultivated peanut Arachis hypogaea provides insights into genome evolution and oil improvement.</title>
        <authorList>
            <person name="Chen X."/>
        </authorList>
    </citation>
    <scope>NUCLEOTIDE SEQUENCE [LARGE SCALE GENOMIC DNA]</scope>
    <source>
        <strain evidence="2">cv. Fuhuasheng</strain>
        <tissue evidence="1">Leaves</tissue>
    </source>
</reference>